<dbReference type="VEuPathDB" id="TriTrypDB:TEOVI_000177000"/>
<dbReference type="EMBL" id="CZPT02001381">
    <property type="protein sequence ID" value="SCU70197.1"/>
    <property type="molecule type" value="Genomic_DNA"/>
</dbReference>
<dbReference type="Proteomes" id="UP000195570">
    <property type="component" value="Unassembled WGS sequence"/>
</dbReference>
<evidence type="ECO:0000313" key="3">
    <source>
        <dbReference type="Proteomes" id="UP000195570"/>
    </source>
</evidence>
<name>A0A1G4ID59_TRYEQ</name>
<proteinExistence type="predicted"/>
<dbReference type="GeneID" id="92375710"/>
<evidence type="ECO:0000256" key="1">
    <source>
        <dbReference type="SAM" id="MobiDB-lite"/>
    </source>
</evidence>
<feature type="compositionally biased region" description="Low complexity" evidence="1">
    <location>
        <begin position="360"/>
        <end position="380"/>
    </location>
</feature>
<comment type="caution">
    <text evidence="2">The sequence shown here is derived from an EMBL/GenBank/DDBJ whole genome shotgun (WGS) entry which is preliminary data.</text>
</comment>
<feature type="region of interest" description="Disordered" evidence="1">
    <location>
        <begin position="343"/>
        <end position="398"/>
    </location>
</feature>
<keyword evidence="3" id="KW-1185">Reference proteome</keyword>
<protein>
    <submittedName>
        <fullName evidence="2">Uncharacterized protein</fullName>
    </submittedName>
</protein>
<accession>A0A1G4ID59</accession>
<reference evidence="2" key="1">
    <citation type="submission" date="2016-09" db="EMBL/GenBank/DDBJ databases">
        <authorList>
            <person name="Hebert L."/>
            <person name="Moumen B."/>
        </authorList>
    </citation>
    <scope>NUCLEOTIDE SEQUENCE [LARGE SCALE GENOMIC DNA]</scope>
    <source>
        <strain evidence="2">OVI</strain>
    </source>
</reference>
<feature type="compositionally biased region" description="Polar residues" evidence="1">
    <location>
        <begin position="388"/>
        <end position="398"/>
    </location>
</feature>
<sequence>MKGKAVKERCFKEAQKVKVAKLVGRYRELVGRLQLPVIDLSFYDSCFVEPLLRHPKDRRLEDALTTLCDYLEKHRCRTVEVLELCERRDQLVEWLLTCCEKFEESVIRPRLLRVIAHEVAPIDDNERHFFHFFRGALTAHQFLTGQLVEGIFHWREQLTRPFAFNVSDENYIYRILEDCELLDASSLGKALKLRLSDHPLGAHQVTTSDLCDHIVGRGFQIPSGDHRYGCLTGDPRGCSNALVAVGECWRPSAVQQRHRTCNDRASGNQVYLVLGEAIIKGEHLLQSRLLDELRALADNNRFLPMLSTPTLVTLGDLGLPLAEPSTKEWLQFVVRPGVGSALPCNPSTGDGNDTHGSRESPSQTVTTSSSSTSTSTLSESQLYPGTEPSCTAASSVTQ</sequence>
<evidence type="ECO:0000313" key="2">
    <source>
        <dbReference type="EMBL" id="SCU70197.1"/>
    </source>
</evidence>
<dbReference type="AlphaFoldDB" id="A0A1G4ID59"/>
<organism evidence="2 3">
    <name type="scientific">Trypanosoma equiperdum</name>
    <dbReference type="NCBI Taxonomy" id="5694"/>
    <lineage>
        <taxon>Eukaryota</taxon>
        <taxon>Discoba</taxon>
        <taxon>Euglenozoa</taxon>
        <taxon>Kinetoplastea</taxon>
        <taxon>Metakinetoplastina</taxon>
        <taxon>Trypanosomatida</taxon>
        <taxon>Trypanosomatidae</taxon>
        <taxon>Trypanosoma</taxon>
    </lineage>
</organism>
<gene>
    <name evidence="2" type="ORF">TEOVI_000177000</name>
</gene>
<dbReference type="RefSeq" id="XP_067081052.1">
    <property type="nucleotide sequence ID" value="XM_067224951.1"/>
</dbReference>